<evidence type="ECO:0000313" key="2">
    <source>
        <dbReference type="EMBL" id="KAJ1137068.1"/>
    </source>
</evidence>
<gene>
    <name evidence="2" type="ORF">NDU88_003481</name>
</gene>
<proteinExistence type="predicted"/>
<protein>
    <submittedName>
        <fullName evidence="2">Uncharacterized protein</fullName>
    </submittedName>
</protein>
<organism evidence="2 3">
    <name type="scientific">Pleurodeles waltl</name>
    <name type="common">Iberian ribbed newt</name>
    <dbReference type="NCBI Taxonomy" id="8319"/>
    <lineage>
        <taxon>Eukaryota</taxon>
        <taxon>Metazoa</taxon>
        <taxon>Chordata</taxon>
        <taxon>Craniata</taxon>
        <taxon>Vertebrata</taxon>
        <taxon>Euteleostomi</taxon>
        <taxon>Amphibia</taxon>
        <taxon>Batrachia</taxon>
        <taxon>Caudata</taxon>
        <taxon>Salamandroidea</taxon>
        <taxon>Salamandridae</taxon>
        <taxon>Pleurodelinae</taxon>
        <taxon>Pleurodeles</taxon>
    </lineage>
</organism>
<feature type="compositionally biased region" description="Pro residues" evidence="1">
    <location>
        <begin position="28"/>
        <end position="38"/>
    </location>
</feature>
<evidence type="ECO:0000256" key="1">
    <source>
        <dbReference type="SAM" id="MobiDB-lite"/>
    </source>
</evidence>
<dbReference type="EMBL" id="JANPWB010000010">
    <property type="protein sequence ID" value="KAJ1137068.1"/>
    <property type="molecule type" value="Genomic_DNA"/>
</dbReference>
<evidence type="ECO:0000313" key="3">
    <source>
        <dbReference type="Proteomes" id="UP001066276"/>
    </source>
</evidence>
<accession>A0AAV7QFI5</accession>
<feature type="region of interest" description="Disordered" evidence="1">
    <location>
        <begin position="1"/>
        <end position="66"/>
    </location>
</feature>
<reference evidence="2" key="1">
    <citation type="journal article" date="2022" name="bioRxiv">
        <title>Sequencing and chromosome-scale assembly of the giantPleurodeles waltlgenome.</title>
        <authorList>
            <person name="Brown T."/>
            <person name="Elewa A."/>
            <person name="Iarovenko S."/>
            <person name="Subramanian E."/>
            <person name="Araus A.J."/>
            <person name="Petzold A."/>
            <person name="Susuki M."/>
            <person name="Suzuki K.-i.T."/>
            <person name="Hayashi T."/>
            <person name="Toyoda A."/>
            <person name="Oliveira C."/>
            <person name="Osipova E."/>
            <person name="Leigh N.D."/>
            <person name="Simon A."/>
            <person name="Yun M.H."/>
        </authorList>
    </citation>
    <scope>NUCLEOTIDE SEQUENCE</scope>
    <source>
        <strain evidence="2">20211129_DDA</strain>
        <tissue evidence="2">Liver</tissue>
    </source>
</reference>
<dbReference type="AlphaFoldDB" id="A0AAV7QFI5"/>
<comment type="caution">
    <text evidence="2">The sequence shown here is derived from an EMBL/GenBank/DDBJ whole genome shotgun (WGS) entry which is preliminary data.</text>
</comment>
<feature type="compositionally biased region" description="Acidic residues" evidence="1">
    <location>
        <begin position="9"/>
        <end position="21"/>
    </location>
</feature>
<name>A0AAV7QFI5_PLEWA</name>
<keyword evidence="3" id="KW-1185">Reference proteome</keyword>
<sequence length="83" mass="8988">MGEPISCNDVDDGDFPGDTMDEVGPSRPQRPSPKPAPSDDPNGMSDTLNPNHLTQPRLVESTPTPKVAKYATDRICKPLDKEV</sequence>
<dbReference type="Proteomes" id="UP001066276">
    <property type="component" value="Chromosome 6"/>
</dbReference>
<feature type="compositionally biased region" description="Polar residues" evidence="1">
    <location>
        <begin position="44"/>
        <end position="54"/>
    </location>
</feature>